<feature type="compositionally biased region" description="Polar residues" evidence="1">
    <location>
        <begin position="185"/>
        <end position="194"/>
    </location>
</feature>
<feature type="compositionally biased region" description="Low complexity" evidence="1">
    <location>
        <begin position="154"/>
        <end position="163"/>
    </location>
</feature>
<dbReference type="EMBL" id="JAFEUZ010000016">
    <property type="protein sequence ID" value="KAG5482038.1"/>
    <property type="molecule type" value="Genomic_DNA"/>
</dbReference>
<dbReference type="OrthoDB" id="273901at2759"/>
<accession>A0A836HSY3</accession>
<feature type="compositionally biased region" description="Low complexity" evidence="1">
    <location>
        <begin position="114"/>
        <end position="140"/>
    </location>
</feature>
<comment type="caution">
    <text evidence="2">The sequence shown here is derived from an EMBL/GenBank/DDBJ whole genome shotgun (WGS) entry which is preliminary data.</text>
</comment>
<gene>
    <name evidence="2" type="ORF">LSCM1_05753</name>
</gene>
<reference evidence="3" key="1">
    <citation type="journal article" date="2021" name="Microbiol. Resour. Announc.">
        <title>LGAAP: Leishmaniinae Genome Assembly and Annotation Pipeline.</title>
        <authorList>
            <person name="Almutairi H."/>
            <person name="Urbaniak M.D."/>
            <person name="Bates M.D."/>
            <person name="Jariyapan N."/>
            <person name="Kwakye-Nuako G."/>
            <person name="Thomaz-Soccol V."/>
            <person name="Al-Salem W.S."/>
            <person name="Dillon R.J."/>
            <person name="Bates P.A."/>
            <person name="Gatherer D."/>
        </authorList>
    </citation>
    <scope>NUCLEOTIDE SEQUENCE [LARGE SCALE GENOMIC DNA]</scope>
</reference>
<dbReference type="GeneID" id="92515708"/>
<dbReference type="RefSeq" id="XP_067179831.1">
    <property type="nucleotide sequence ID" value="XM_067323196.1"/>
</dbReference>
<organism evidence="2 3">
    <name type="scientific">Leishmania martiniquensis</name>
    <dbReference type="NCBI Taxonomy" id="1580590"/>
    <lineage>
        <taxon>Eukaryota</taxon>
        <taxon>Discoba</taxon>
        <taxon>Euglenozoa</taxon>
        <taxon>Kinetoplastea</taxon>
        <taxon>Metakinetoplastina</taxon>
        <taxon>Trypanosomatida</taxon>
        <taxon>Trypanosomatidae</taxon>
        <taxon>Leishmaniinae</taxon>
        <taxon>Leishmania</taxon>
    </lineage>
</organism>
<feature type="region of interest" description="Disordered" evidence="1">
    <location>
        <begin position="657"/>
        <end position="724"/>
    </location>
</feature>
<protein>
    <submittedName>
        <fullName evidence="2">Uncharacterized protein</fullName>
    </submittedName>
</protein>
<evidence type="ECO:0000313" key="2">
    <source>
        <dbReference type="EMBL" id="KAG5482038.1"/>
    </source>
</evidence>
<sequence>MQQIIPHVVESHTAQLPLMPTAAELLMKGASSEQSRAATMSSLPPVPGATDARRPLLSALEARSGGDVPPGSLHPHATGLQMSGTVDSEGHDVGITSAVVVENGDTAATPGESGETPVGAVPPAAPTPSAAAAEPAVPASSALEPTLAEQLPVTAAGTDAAATSSVKEGPHASSERVSSVRYKSRASTPPTANRNGFRGHGDANGASARAPGHRESLKHLATSRRAPPGTMPVRRRNHFSGCDGVSYENFFFHSEDVATFGIGTVGLFATTAKPVTGAPHTASQDVCASAHRRRIAGEGRHRSAPQLPPALPSCRGSHHPTLGAAGVASTASCYYTPACYASPAVDGVKAWEQRQEDYRNWRCENLLGSTYYRLSNPFDAGGGTGRGAEANDGESSLHDVTGAPALYSAEEIRRIERLRLRGLQAERTARSTARAREHEVYEGEVLLQRVRKLRGEAVDLPDSYLRATYPDPFTLTGYAELETEHAKGRTYPGPYRSKAASGYLASPKRVVHDHHRAMQHHRVAMRQARLDREARRLKAAECQRRDAAAQLTKCRLQQEAYLASWMEGHPRGCCAREVEQRVSNHWNGVTQTREREVGALYTSQEAAAATARQQELRARAGAAPSNSSKGISGGYCLEQEVWLSPSMAAAEYCGAAAQSPHSPSRVPGSSEDASLPPRAAASPVTVVASQAAGEKSPPVARPVTPTLRPVTPTLPPSQVVGPTSTNFCNEVKQWSREFSSPNTVPANGADTAYRRAWRAALSEAQLRFSRDAAQRQRGETVRRVQEAREKAFEGKWKHAERERQEKRELAMRRADHTHADIEAASAIRLEVHEEAHHAQQQRMVQEAERYTETQFLRQQSKQREMVLRSLEATELQQLRVKVSSASGVNRG</sequence>
<feature type="compositionally biased region" description="Low complexity" evidence="1">
    <location>
        <begin position="697"/>
        <end position="711"/>
    </location>
</feature>
<keyword evidence="3" id="KW-1185">Reference proteome</keyword>
<dbReference type="AlphaFoldDB" id="A0A836HSY3"/>
<name>A0A836HSY3_9TRYP</name>
<proteinExistence type="predicted"/>
<dbReference type="Proteomes" id="UP000673552">
    <property type="component" value="Unassembled WGS sequence"/>
</dbReference>
<evidence type="ECO:0000256" key="1">
    <source>
        <dbReference type="SAM" id="MobiDB-lite"/>
    </source>
</evidence>
<reference evidence="3" key="2">
    <citation type="journal article" date="2021" name="Sci. Data">
        <title>Chromosome-scale genome sequencing, assembly and annotation of six genomes from subfamily Leishmaniinae.</title>
        <authorList>
            <person name="Almutairi H."/>
            <person name="Urbaniak M.D."/>
            <person name="Bates M.D."/>
            <person name="Jariyapan N."/>
            <person name="Kwakye-Nuako G."/>
            <person name="Thomaz Soccol V."/>
            <person name="Al-Salem W.S."/>
            <person name="Dillon R.J."/>
            <person name="Bates P.A."/>
            <person name="Gatherer D."/>
        </authorList>
    </citation>
    <scope>NUCLEOTIDE SEQUENCE [LARGE SCALE GENOMIC DNA]</scope>
</reference>
<feature type="region of interest" description="Disordered" evidence="1">
    <location>
        <begin position="105"/>
        <end position="140"/>
    </location>
</feature>
<evidence type="ECO:0000313" key="3">
    <source>
        <dbReference type="Proteomes" id="UP000673552"/>
    </source>
</evidence>
<dbReference type="KEGG" id="lmat:92515708"/>
<feature type="region of interest" description="Disordered" evidence="1">
    <location>
        <begin position="154"/>
        <end position="235"/>
    </location>
</feature>